<comment type="caution">
    <text evidence="1">The sequence shown here is derived from an EMBL/GenBank/DDBJ whole genome shotgun (WGS) entry which is preliminary data.</text>
</comment>
<dbReference type="RefSeq" id="WP_175399438.1">
    <property type="nucleotide sequence ID" value="NZ_JABMCB010000206.1"/>
</dbReference>
<dbReference type="EMBL" id="JABMCB010000206">
    <property type="protein sequence ID" value="NUU79883.1"/>
    <property type="molecule type" value="Genomic_DNA"/>
</dbReference>
<dbReference type="InterPro" id="IPR025368">
    <property type="entry name" value="DUF4272"/>
</dbReference>
<reference evidence="1 2" key="1">
    <citation type="submission" date="2020-05" db="EMBL/GenBank/DDBJ databases">
        <title>Genome Sequencing of Type Strains.</title>
        <authorList>
            <person name="Lemaire J.F."/>
            <person name="Inderbitzin P."/>
            <person name="Gregorio O.A."/>
            <person name="Collins S.B."/>
            <person name="Wespe N."/>
            <person name="Knight-Connoni V."/>
        </authorList>
    </citation>
    <scope>NUCLEOTIDE SEQUENCE [LARGE SCALE GENOMIC DNA]</scope>
    <source>
        <strain evidence="1 2">LMG 21957</strain>
    </source>
</reference>
<keyword evidence="2" id="KW-1185">Reference proteome</keyword>
<dbReference type="Pfam" id="PF14094">
    <property type="entry name" value="DUF4272"/>
    <property type="match status" value="1"/>
</dbReference>
<organism evidence="1 2">
    <name type="scientific">Paenibacillus xylanilyticus</name>
    <dbReference type="NCBI Taxonomy" id="248903"/>
    <lineage>
        <taxon>Bacteria</taxon>
        <taxon>Bacillati</taxon>
        <taxon>Bacillota</taxon>
        <taxon>Bacilli</taxon>
        <taxon>Bacillales</taxon>
        <taxon>Paenibacillaceae</taxon>
        <taxon>Paenibacillus</taxon>
    </lineage>
</organism>
<dbReference type="Proteomes" id="UP000526125">
    <property type="component" value="Unassembled WGS sequence"/>
</dbReference>
<dbReference type="AlphaFoldDB" id="A0A7Y6EZG8"/>
<proteinExistence type="predicted"/>
<protein>
    <submittedName>
        <fullName evidence="1">DUF4272 domain-containing protein</fullName>
    </submittedName>
</protein>
<accession>A0A7Y6EZG8</accession>
<name>A0A7Y6EZG8_9BACL</name>
<gene>
    <name evidence="1" type="ORF">HP552_32355</name>
</gene>
<evidence type="ECO:0000313" key="1">
    <source>
        <dbReference type="EMBL" id="NUU79883.1"/>
    </source>
</evidence>
<sequence length="392" mass="43820">MRNCALYSSQLDLDQLFELIQSIYPQDKIERKEDKTHIQVIRKKWLSKKTKGFNIMTSQTNPGEFTSMIQGMMGFLSQIEGRNLAVQEKVLIKCSTLNMVVGIEAEEDISEEFFEELLTLAQGLDAVIFWGGGSLLNAQGQLLLDVNGESEVEDYKVTAHTSFLDDVRPHSESGARRKEKSESILAKQGIPFNVHLPARAGDEHTMIRSAEEVAQRAVALCIAALKGECLGAGESAEDTAALVQEVIDKYDAASFFSPVEKRFIAQHGAEQQDVISFSWGYEAYHVMLWALGYVEELGAPVDLCNVGQAVGYLQQKDTFEDFLAEASLRSKSEILDAADLIYRYNWVCVDSRVNDQAPPAGLNGGVAYERHRALNWLICYLDQEWDDVRTDT</sequence>
<evidence type="ECO:0000313" key="2">
    <source>
        <dbReference type="Proteomes" id="UP000526125"/>
    </source>
</evidence>